<dbReference type="Pfam" id="PF05426">
    <property type="entry name" value="Alginate_lyase"/>
    <property type="match status" value="1"/>
</dbReference>
<sequence length="363" mass="40962">MNKKLILSAFVLLAGISSNAQYTSFNRKEISNLKSAINSNAEIKKYYVSFQNAANAALNESPNPIDTIRSEGLLQGDPKKTATQNALKDMPKIYALSLVYKINGDKKYLAKAIEYFKAWATKTTPNGDPIDDTNLDRAIEGYDLIKEDIKGSDAAVIKEWWRKTGELEITAKYNNPERMTSKNNWNAHRLKIIGEIAWSINDEHLKQYAIEGFKKHLEVNLKADGSSIDFEERDALHYHVYDLEPLIKLCIVLRRATNTDYYSFTSPSGTSVEKSVTWLLPYVTGEKTHGEYTNSKVEFDRKRAANNEGGFKIGAPFDPKHGVNVLLLAAYFHPAFLDTAKKVLGTDEAYPSWQSVSNEMMRN</sequence>
<dbReference type="Proteomes" id="UP001226434">
    <property type="component" value="Unassembled WGS sequence"/>
</dbReference>
<feature type="domain" description="Alginate lyase" evidence="4">
    <location>
        <begin position="58"/>
        <end position="288"/>
    </location>
</feature>
<dbReference type="SUPFAM" id="SSF48230">
    <property type="entry name" value="Chondroitin AC/alginate lyase"/>
    <property type="match status" value="1"/>
</dbReference>
<keyword evidence="2 5" id="KW-0456">Lyase</keyword>
<dbReference type="InterPro" id="IPR008397">
    <property type="entry name" value="Alginate_lyase_dom"/>
</dbReference>
<keyword evidence="1 3" id="KW-0732">Signal</keyword>
<dbReference type="RefSeq" id="WP_282334145.1">
    <property type="nucleotide sequence ID" value="NZ_JASBRG010000005.1"/>
</dbReference>
<comment type="caution">
    <text evidence="5">The sequence shown here is derived from an EMBL/GenBank/DDBJ whole genome shotgun (WGS) entry which is preliminary data.</text>
</comment>
<protein>
    <submittedName>
        <fullName evidence="5">Alginate lyase family protein</fullName>
    </submittedName>
</protein>
<evidence type="ECO:0000256" key="2">
    <source>
        <dbReference type="ARBA" id="ARBA00023239"/>
    </source>
</evidence>
<evidence type="ECO:0000313" key="5">
    <source>
        <dbReference type="EMBL" id="MDI3320045.1"/>
    </source>
</evidence>
<feature type="signal peptide" evidence="3">
    <location>
        <begin position="1"/>
        <end position="20"/>
    </location>
</feature>
<evidence type="ECO:0000256" key="1">
    <source>
        <dbReference type="ARBA" id="ARBA00022729"/>
    </source>
</evidence>
<accession>A0ABT6RBV7</accession>
<evidence type="ECO:0000256" key="3">
    <source>
        <dbReference type="SAM" id="SignalP"/>
    </source>
</evidence>
<dbReference type="Gene3D" id="1.50.10.100">
    <property type="entry name" value="Chondroitin AC/alginate lyase"/>
    <property type="match status" value="1"/>
</dbReference>
<evidence type="ECO:0000313" key="6">
    <source>
        <dbReference type="Proteomes" id="UP001226434"/>
    </source>
</evidence>
<evidence type="ECO:0000259" key="4">
    <source>
        <dbReference type="Pfam" id="PF05426"/>
    </source>
</evidence>
<dbReference type="EMBL" id="JASBRG010000005">
    <property type="protein sequence ID" value="MDI3320045.1"/>
    <property type="molecule type" value="Genomic_DNA"/>
</dbReference>
<organism evidence="5 6">
    <name type="scientific">Pinibacter soli</name>
    <dbReference type="NCBI Taxonomy" id="3044211"/>
    <lineage>
        <taxon>Bacteria</taxon>
        <taxon>Pseudomonadati</taxon>
        <taxon>Bacteroidota</taxon>
        <taxon>Chitinophagia</taxon>
        <taxon>Chitinophagales</taxon>
        <taxon>Chitinophagaceae</taxon>
        <taxon>Pinibacter</taxon>
    </lineage>
</organism>
<dbReference type="InterPro" id="IPR008929">
    <property type="entry name" value="Chondroitin_lyas"/>
</dbReference>
<keyword evidence="6" id="KW-1185">Reference proteome</keyword>
<dbReference type="GO" id="GO:0016829">
    <property type="term" value="F:lyase activity"/>
    <property type="evidence" value="ECO:0007669"/>
    <property type="project" value="UniProtKB-KW"/>
</dbReference>
<proteinExistence type="predicted"/>
<reference evidence="5 6" key="1">
    <citation type="submission" date="2023-05" db="EMBL/GenBank/DDBJ databases">
        <title>Genome sequence of Pinibacter sp. MAH-24.</title>
        <authorList>
            <person name="Huq M.A."/>
        </authorList>
    </citation>
    <scope>NUCLEOTIDE SEQUENCE [LARGE SCALE GENOMIC DNA]</scope>
    <source>
        <strain evidence="5 6">MAH-24</strain>
    </source>
</reference>
<name>A0ABT6RBV7_9BACT</name>
<gene>
    <name evidence="5" type="ORF">QJ048_09700</name>
</gene>
<feature type="chain" id="PRO_5047256290" evidence="3">
    <location>
        <begin position="21"/>
        <end position="363"/>
    </location>
</feature>